<dbReference type="PANTHER" id="PTHR40518">
    <property type="entry name" value="ACETOACETATE DECARBOXYLASE"/>
    <property type="match status" value="1"/>
</dbReference>
<organism evidence="1 2">
    <name type="scientific">Streptomyces formicae</name>
    <dbReference type="NCBI Taxonomy" id="1616117"/>
    <lineage>
        <taxon>Bacteria</taxon>
        <taxon>Bacillati</taxon>
        <taxon>Actinomycetota</taxon>
        <taxon>Actinomycetes</taxon>
        <taxon>Kitasatosporales</taxon>
        <taxon>Streptomycetaceae</taxon>
        <taxon>Streptomyces</taxon>
    </lineage>
</organism>
<gene>
    <name evidence="1" type="ORF">J4032_26260</name>
</gene>
<dbReference type="InterPro" id="IPR010451">
    <property type="entry name" value="Acetoacetate_decarboxylase"/>
</dbReference>
<name>A0ABY3WQW9_9ACTN</name>
<dbReference type="SUPFAM" id="SSF160104">
    <property type="entry name" value="Acetoacetate decarboxylase-like"/>
    <property type="match status" value="1"/>
</dbReference>
<dbReference type="InterPro" id="IPR023375">
    <property type="entry name" value="ADC_dom_sf"/>
</dbReference>
<protein>
    <submittedName>
        <fullName evidence="1">Acetoacetate decarboxylase family protein</fullName>
    </submittedName>
</protein>
<dbReference type="RefSeq" id="WP_242334291.1">
    <property type="nucleotide sequence ID" value="NZ_CP071872.1"/>
</dbReference>
<accession>A0ABY3WQW9</accession>
<dbReference type="Proteomes" id="UP000828924">
    <property type="component" value="Chromosome"/>
</dbReference>
<sequence>MTHLDLPPEVPCPPPPWRATGRMWLATTECTHEIAIPSDLDAVGGARRLVIGLVRYEEGTLRYDELVVGSVVRSGRRIGVLAQHIWVDDPASLWGGRRLWGIPKQLASFEWDGPAVHVNSGGSHLAELVVRPAASRLLPPLPLPATGFGQLGDHRVFLPGRMRARLAPATIEIGHWSPPLPPITGTRLRALVAMRCRFTFPAGRVLGPVNTPDRSSRKRP</sequence>
<keyword evidence="2" id="KW-1185">Reference proteome</keyword>
<reference evidence="1 2" key="1">
    <citation type="submission" date="2021-03" db="EMBL/GenBank/DDBJ databases">
        <title>Complete genome of Streptomyces formicae strain 1H-GS9 (DSM 100524).</title>
        <authorList>
            <person name="Atanasov K.E."/>
            <person name="Altabella T."/>
            <person name="Ferrer A."/>
        </authorList>
    </citation>
    <scope>NUCLEOTIDE SEQUENCE [LARGE SCALE GENOMIC DNA]</scope>
    <source>
        <strain evidence="1 2">1H-GS9</strain>
    </source>
</reference>
<evidence type="ECO:0000313" key="1">
    <source>
        <dbReference type="EMBL" id="UNM14500.1"/>
    </source>
</evidence>
<dbReference type="Gene3D" id="2.40.400.10">
    <property type="entry name" value="Acetoacetate decarboxylase-like"/>
    <property type="match status" value="1"/>
</dbReference>
<dbReference type="EMBL" id="CP071872">
    <property type="protein sequence ID" value="UNM14500.1"/>
    <property type="molecule type" value="Genomic_DNA"/>
</dbReference>
<evidence type="ECO:0000313" key="2">
    <source>
        <dbReference type="Proteomes" id="UP000828924"/>
    </source>
</evidence>
<proteinExistence type="predicted"/>
<dbReference type="PANTHER" id="PTHR40518:SF1">
    <property type="entry name" value="ACETOACETATE DECARBOXYLASE"/>
    <property type="match status" value="1"/>
</dbReference>
<dbReference type="Pfam" id="PF06314">
    <property type="entry name" value="ADC"/>
    <property type="match status" value="1"/>
</dbReference>